<dbReference type="STRING" id="1802338.A2541_02645"/>
<keyword evidence="1" id="KW-0812">Transmembrane</keyword>
<dbReference type="EMBL" id="MHSQ01000031">
    <property type="protein sequence ID" value="OHA46309.1"/>
    <property type="molecule type" value="Genomic_DNA"/>
</dbReference>
<comment type="caution">
    <text evidence="3">The sequence shown here is derived from an EMBL/GenBank/DDBJ whole genome shotgun (WGS) entry which is preliminary data.</text>
</comment>
<dbReference type="Proteomes" id="UP000176965">
    <property type="component" value="Unassembled WGS sequence"/>
</dbReference>
<dbReference type="GO" id="GO:0051301">
    <property type="term" value="P:cell division"/>
    <property type="evidence" value="ECO:0007669"/>
    <property type="project" value="InterPro"/>
</dbReference>
<dbReference type="CDD" id="cd24049">
    <property type="entry name" value="ASKHA_NBD_PilM"/>
    <property type="match status" value="1"/>
</dbReference>
<keyword evidence="1" id="KW-0472">Membrane</keyword>
<dbReference type="PANTHER" id="PTHR32432">
    <property type="entry name" value="CELL DIVISION PROTEIN FTSA-RELATED"/>
    <property type="match status" value="1"/>
</dbReference>
<proteinExistence type="predicted"/>
<dbReference type="AlphaFoldDB" id="A0A1G2PEZ3"/>
<dbReference type="Gene3D" id="3.30.1490.300">
    <property type="match status" value="1"/>
</dbReference>
<dbReference type="InterPro" id="IPR003494">
    <property type="entry name" value="SHS2_FtsA"/>
</dbReference>
<evidence type="ECO:0000313" key="3">
    <source>
        <dbReference type="EMBL" id="OHA46309.1"/>
    </source>
</evidence>
<name>A0A1G2PEZ3_9BACT</name>
<gene>
    <name evidence="3" type="ORF">A2541_02645</name>
</gene>
<feature type="domain" description="SHS2" evidence="2">
    <location>
        <begin position="18"/>
        <end position="185"/>
    </location>
</feature>
<accession>A0A1G2PEZ3</accession>
<dbReference type="InterPro" id="IPR043129">
    <property type="entry name" value="ATPase_NBD"/>
</dbReference>
<evidence type="ECO:0000259" key="2">
    <source>
        <dbReference type="SMART" id="SM00842"/>
    </source>
</evidence>
<dbReference type="Gene3D" id="3.30.420.40">
    <property type="match status" value="2"/>
</dbReference>
<evidence type="ECO:0000256" key="1">
    <source>
        <dbReference type="SAM" id="Phobius"/>
    </source>
</evidence>
<sequence length="430" mass="47743">MNFKKVLKDALTIKFDKAFGLDIGDRSIEIIELEKVFRFSVVTYGRTELNEGIVENGKIIDQKALAEKLKKLLKEAKPKKVSTNKVIVSLPESQVFVECFPVDIKLKSSVLARAVSDKVSLSMPININKTYWDFTEKPLPDKTKKLIMFVSVPKDVANSYVKFCNSIGLEVVSLCLESLSLARTILKSSPKQSLIMDIGSGSTNLSFFDSNDKINMSVIIPVAGEEMTQVVKTVLKIERAEAESLKVKFGFKEGKDNTVRAIILPILEDILQETKQALTYYEETFKQKLEDIYLIGGSSLLPMIGETVKASLKKEVLPAVSAHNINLKSLTSGKNNFFPLFANVIGLGMLGASGEFSDLNLLKKMPKAEVNSVNKLNLFNMGYLSKVNVIRTILNNKFVLFVLIILILVIFAVLFQQAQDYGFASVSSSL</sequence>
<reference evidence="3 4" key="1">
    <citation type="journal article" date="2016" name="Nat. Commun.">
        <title>Thousands of microbial genomes shed light on interconnected biogeochemical processes in an aquifer system.</title>
        <authorList>
            <person name="Anantharaman K."/>
            <person name="Brown C.T."/>
            <person name="Hug L.A."/>
            <person name="Sharon I."/>
            <person name="Castelle C.J."/>
            <person name="Probst A.J."/>
            <person name="Thomas B.C."/>
            <person name="Singh A."/>
            <person name="Wilkins M.J."/>
            <person name="Karaoz U."/>
            <person name="Brodie E.L."/>
            <person name="Williams K.H."/>
            <person name="Hubbard S.S."/>
            <person name="Banfield J.F."/>
        </authorList>
    </citation>
    <scope>NUCLEOTIDE SEQUENCE [LARGE SCALE GENOMIC DNA]</scope>
</reference>
<dbReference type="InterPro" id="IPR005883">
    <property type="entry name" value="PilM"/>
</dbReference>
<protein>
    <recommendedName>
        <fullName evidence="2">SHS2 domain-containing protein</fullName>
    </recommendedName>
</protein>
<keyword evidence="1" id="KW-1133">Transmembrane helix</keyword>
<dbReference type="PANTHER" id="PTHR32432:SF3">
    <property type="entry name" value="ETHANOLAMINE UTILIZATION PROTEIN EUTJ"/>
    <property type="match status" value="1"/>
</dbReference>
<feature type="transmembrane region" description="Helical" evidence="1">
    <location>
        <begin position="398"/>
        <end position="418"/>
    </location>
</feature>
<dbReference type="Pfam" id="PF11104">
    <property type="entry name" value="PilM_2"/>
    <property type="match status" value="1"/>
</dbReference>
<dbReference type="SUPFAM" id="SSF53067">
    <property type="entry name" value="Actin-like ATPase domain"/>
    <property type="match status" value="2"/>
</dbReference>
<evidence type="ECO:0000313" key="4">
    <source>
        <dbReference type="Proteomes" id="UP000176965"/>
    </source>
</evidence>
<organism evidence="3 4">
    <name type="scientific">Candidatus Taylorbacteria bacterium RIFOXYD2_FULL_36_9</name>
    <dbReference type="NCBI Taxonomy" id="1802338"/>
    <lineage>
        <taxon>Bacteria</taxon>
        <taxon>Candidatus Tayloriibacteriota</taxon>
    </lineage>
</organism>
<dbReference type="SMART" id="SM00842">
    <property type="entry name" value="FtsA"/>
    <property type="match status" value="1"/>
</dbReference>
<dbReference type="InterPro" id="IPR050696">
    <property type="entry name" value="FtsA/MreB"/>
</dbReference>